<gene>
    <name evidence="2" type="ORF">A1O5_07251</name>
</gene>
<organism evidence="2 3">
    <name type="scientific">Cladophialophora psammophila CBS 110553</name>
    <dbReference type="NCBI Taxonomy" id="1182543"/>
    <lineage>
        <taxon>Eukaryota</taxon>
        <taxon>Fungi</taxon>
        <taxon>Dikarya</taxon>
        <taxon>Ascomycota</taxon>
        <taxon>Pezizomycotina</taxon>
        <taxon>Eurotiomycetes</taxon>
        <taxon>Chaetothyriomycetidae</taxon>
        <taxon>Chaetothyriales</taxon>
        <taxon>Herpotrichiellaceae</taxon>
        <taxon>Cladophialophora</taxon>
    </lineage>
</organism>
<keyword evidence="3" id="KW-1185">Reference proteome</keyword>
<feature type="compositionally biased region" description="Acidic residues" evidence="1">
    <location>
        <begin position="31"/>
        <end position="43"/>
    </location>
</feature>
<dbReference type="RefSeq" id="XP_007746030.1">
    <property type="nucleotide sequence ID" value="XM_007747840.1"/>
</dbReference>
<protein>
    <submittedName>
        <fullName evidence="2">Uncharacterized protein</fullName>
    </submittedName>
</protein>
<dbReference type="OrthoDB" id="3485856at2759"/>
<dbReference type="AlphaFoldDB" id="W9WVX2"/>
<comment type="caution">
    <text evidence="2">The sequence shown here is derived from an EMBL/GenBank/DDBJ whole genome shotgun (WGS) entry which is preliminary data.</text>
</comment>
<evidence type="ECO:0000256" key="1">
    <source>
        <dbReference type="SAM" id="MobiDB-lite"/>
    </source>
</evidence>
<feature type="region of interest" description="Disordered" evidence="1">
    <location>
        <begin position="1"/>
        <end position="59"/>
    </location>
</feature>
<evidence type="ECO:0000313" key="2">
    <source>
        <dbReference type="EMBL" id="EXJ69215.1"/>
    </source>
</evidence>
<evidence type="ECO:0000313" key="3">
    <source>
        <dbReference type="Proteomes" id="UP000019471"/>
    </source>
</evidence>
<proteinExistence type="predicted"/>
<feature type="compositionally biased region" description="Low complexity" evidence="1">
    <location>
        <begin position="46"/>
        <end position="58"/>
    </location>
</feature>
<dbReference type="HOGENOM" id="CLU_059755_0_0_1"/>
<reference evidence="2 3" key="1">
    <citation type="submission" date="2013-03" db="EMBL/GenBank/DDBJ databases">
        <title>The Genome Sequence of Cladophialophora psammophila CBS 110553.</title>
        <authorList>
            <consortium name="The Broad Institute Genomics Platform"/>
            <person name="Cuomo C."/>
            <person name="de Hoog S."/>
            <person name="Gorbushina A."/>
            <person name="Walker B."/>
            <person name="Young S.K."/>
            <person name="Zeng Q."/>
            <person name="Gargeya S."/>
            <person name="Fitzgerald M."/>
            <person name="Haas B."/>
            <person name="Abouelleil A."/>
            <person name="Allen A.W."/>
            <person name="Alvarado L."/>
            <person name="Arachchi H.M."/>
            <person name="Berlin A.M."/>
            <person name="Chapman S.B."/>
            <person name="Gainer-Dewar J."/>
            <person name="Goldberg J."/>
            <person name="Griggs A."/>
            <person name="Gujja S."/>
            <person name="Hansen M."/>
            <person name="Howarth C."/>
            <person name="Imamovic A."/>
            <person name="Ireland A."/>
            <person name="Larimer J."/>
            <person name="McCowan C."/>
            <person name="Murphy C."/>
            <person name="Pearson M."/>
            <person name="Poon T.W."/>
            <person name="Priest M."/>
            <person name="Roberts A."/>
            <person name="Saif S."/>
            <person name="Shea T."/>
            <person name="Sisk P."/>
            <person name="Sykes S."/>
            <person name="Wortman J."/>
            <person name="Nusbaum C."/>
            <person name="Birren B."/>
        </authorList>
    </citation>
    <scope>NUCLEOTIDE SEQUENCE [LARGE SCALE GENOMIC DNA]</scope>
    <source>
        <strain evidence="2 3">CBS 110553</strain>
    </source>
</reference>
<sequence>MDKEEAAAVLGVSGTNAGVAIPQHQAREQKMEEEEEEEEEEEGENSRMVSNNNSNRASHSVALLPTPKIAIRMTTIIHVAFGWNVGDHITNDLRIRKHHPEKRIADFAAQLGQRVDSPIDIVETGGSWHSPDLAFAHVDAHGPGIVFEIAFSSQKIPLHELAQEYIGGSKGEVQTVVAFDIGYPAAKQAKVLVWKKREAWAGQLQAELVLEEEFQKADGSVNAECKGLYLSLSDFCPERMIPADVKPLIDTRTYLGRETGISISPSRLCHFLAIAKWQREMINAAMREQ</sequence>
<dbReference type="STRING" id="1182543.W9WVX2"/>
<dbReference type="EMBL" id="AMGX01000011">
    <property type="protein sequence ID" value="EXJ69215.1"/>
    <property type="molecule type" value="Genomic_DNA"/>
</dbReference>
<accession>W9WVX2</accession>
<dbReference type="GeneID" id="19191957"/>
<dbReference type="Proteomes" id="UP000019471">
    <property type="component" value="Unassembled WGS sequence"/>
</dbReference>
<name>W9WVX2_9EURO</name>